<protein>
    <submittedName>
        <fullName evidence="2">Uncharacterized protein</fullName>
    </submittedName>
</protein>
<accession>A0AA39P5U2</accession>
<proteinExistence type="predicted"/>
<keyword evidence="1" id="KW-0812">Transmembrane</keyword>
<reference evidence="2" key="1">
    <citation type="submission" date="2023-06" db="EMBL/GenBank/DDBJ databases">
        <authorList>
            <consortium name="Lawrence Berkeley National Laboratory"/>
            <person name="Ahrendt S."/>
            <person name="Sahu N."/>
            <person name="Indic B."/>
            <person name="Wong-Bajracharya J."/>
            <person name="Merenyi Z."/>
            <person name="Ke H.-M."/>
            <person name="Monk M."/>
            <person name="Kocsube S."/>
            <person name="Drula E."/>
            <person name="Lipzen A."/>
            <person name="Balint B."/>
            <person name="Henrissat B."/>
            <person name="Andreopoulos B."/>
            <person name="Martin F.M."/>
            <person name="Harder C.B."/>
            <person name="Rigling D."/>
            <person name="Ford K.L."/>
            <person name="Foster G.D."/>
            <person name="Pangilinan J."/>
            <person name="Papanicolaou A."/>
            <person name="Barry K."/>
            <person name="LaButti K."/>
            <person name="Viragh M."/>
            <person name="Koriabine M."/>
            <person name="Yan M."/>
            <person name="Riley R."/>
            <person name="Champramary S."/>
            <person name="Plett K.L."/>
            <person name="Tsai I.J."/>
            <person name="Slot J."/>
            <person name="Sipos G."/>
            <person name="Plett J."/>
            <person name="Nagy L.G."/>
            <person name="Grigoriev I.V."/>
        </authorList>
    </citation>
    <scope>NUCLEOTIDE SEQUENCE</scope>
    <source>
        <strain evidence="2">ICMP 16352</strain>
    </source>
</reference>
<evidence type="ECO:0000256" key="1">
    <source>
        <dbReference type="SAM" id="Phobius"/>
    </source>
</evidence>
<dbReference type="AlphaFoldDB" id="A0AA39P5U2"/>
<feature type="transmembrane region" description="Helical" evidence="1">
    <location>
        <begin position="317"/>
        <end position="343"/>
    </location>
</feature>
<evidence type="ECO:0000313" key="3">
    <source>
        <dbReference type="Proteomes" id="UP001175227"/>
    </source>
</evidence>
<evidence type="ECO:0000313" key="2">
    <source>
        <dbReference type="EMBL" id="KAK0477846.1"/>
    </source>
</evidence>
<dbReference type="Pfam" id="PF14494">
    <property type="entry name" value="DUF4436"/>
    <property type="match status" value="1"/>
</dbReference>
<feature type="transmembrane region" description="Helical" evidence="1">
    <location>
        <begin position="253"/>
        <end position="277"/>
    </location>
</feature>
<feature type="transmembrane region" description="Helical" evidence="1">
    <location>
        <begin position="289"/>
        <end position="305"/>
    </location>
</feature>
<comment type="caution">
    <text evidence="2">The sequence shown here is derived from an EMBL/GenBank/DDBJ whole genome shotgun (WGS) entry which is preliminary data.</text>
</comment>
<keyword evidence="1" id="KW-0472">Membrane</keyword>
<dbReference type="EMBL" id="JAUEPR010000015">
    <property type="protein sequence ID" value="KAK0477846.1"/>
    <property type="molecule type" value="Genomic_DNA"/>
</dbReference>
<keyword evidence="1" id="KW-1133">Transmembrane helix</keyword>
<name>A0AA39P5U2_9AGAR</name>
<dbReference type="InterPro" id="IPR027948">
    <property type="entry name" value="DUF4436"/>
</dbReference>
<feature type="transmembrane region" description="Helical" evidence="1">
    <location>
        <begin position="15"/>
        <end position="35"/>
    </location>
</feature>
<sequence>MATIYLPTTRRIRQCFFFSLVFAIVAPIICIILGVEVHPREFNYRSSSSSPGDDSTSGSEGNENRIIYLHADLMSADLKQGTVVFDWSIVNDTCYYADYNCTNANIYFAANLQQSNIYMNSSNPSNNNSPTDPTFIWNITADIYDTYSDYPMFQTTATIVNPFSSQKSQNKHPISHSHTSNVYYPFDRYIAAVFCYAEDSSTNDPVNLRLNDTSGLVGGLQITPIVFPPSEFSGIDVKELVFVEISLQRSTLVIWYCIVITITFWLVTLTICLLMIMTVGFGFRQRNEIVVVPVTIVFAFIQLRSTMPGAPDGFGDILDFVGVLPCLVLLSICAVTMVGIYIFTDPAKESRRELTWSGLGELFPKIL</sequence>
<organism evidence="2 3">
    <name type="scientific">Armillaria novae-zelandiae</name>
    <dbReference type="NCBI Taxonomy" id="153914"/>
    <lineage>
        <taxon>Eukaryota</taxon>
        <taxon>Fungi</taxon>
        <taxon>Dikarya</taxon>
        <taxon>Basidiomycota</taxon>
        <taxon>Agaricomycotina</taxon>
        <taxon>Agaricomycetes</taxon>
        <taxon>Agaricomycetidae</taxon>
        <taxon>Agaricales</taxon>
        <taxon>Marasmiineae</taxon>
        <taxon>Physalacriaceae</taxon>
        <taxon>Armillaria</taxon>
    </lineage>
</organism>
<dbReference type="Proteomes" id="UP001175227">
    <property type="component" value="Unassembled WGS sequence"/>
</dbReference>
<keyword evidence="3" id="KW-1185">Reference proteome</keyword>
<gene>
    <name evidence="2" type="ORF">IW261DRAFT_1565640</name>
</gene>